<dbReference type="Proteomes" id="UP001432322">
    <property type="component" value="Unassembled WGS sequence"/>
</dbReference>
<organism evidence="2 3">
    <name type="scientific">Pristionchus fissidentatus</name>
    <dbReference type="NCBI Taxonomy" id="1538716"/>
    <lineage>
        <taxon>Eukaryota</taxon>
        <taxon>Metazoa</taxon>
        <taxon>Ecdysozoa</taxon>
        <taxon>Nematoda</taxon>
        <taxon>Chromadorea</taxon>
        <taxon>Rhabditida</taxon>
        <taxon>Rhabditina</taxon>
        <taxon>Diplogasteromorpha</taxon>
        <taxon>Diplogasteroidea</taxon>
        <taxon>Neodiplogasteridae</taxon>
        <taxon>Pristionchus</taxon>
    </lineage>
</organism>
<keyword evidence="3" id="KW-1185">Reference proteome</keyword>
<evidence type="ECO:0000256" key="1">
    <source>
        <dbReference type="SAM" id="MobiDB-lite"/>
    </source>
</evidence>
<comment type="caution">
    <text evidence="2">The sequence shown here is derived from an EMBL/GenBank/DDBJ whole genome shotgun (WGS) entry which is preliminary data.</text>
</comment>
<gene>
    <name evidence="2" type="ORF">PFISCL1PPCAC_3795</name>
</gene>
<evidence type="ECO:0008006" key="4">
    <source>
        <dbReference type="Google" id="ProtNLM"/>
    </source>
</evidence>
<dbReference type="AlphaFoldDB" id="A0AAV5V0G1"/>
<name>A0AAV5V0G1_9BILA</name>
<evidence type="ECO:0000313" key="2">
    <source>
        <dbReference type="EMBL" id="GMT12498.1"/>
    </source>
</evidence>
<protein>
    <recommendedName>
        <fullName evidence="4">Ig-like domain-containing protein</fullName>
    </recommendedName>
</protein>
<accession>A0AAV5V0G1</accession>
<feature type="region of interest" description="Disordered" evidence="1">
    <location>
        <begin position="225"/>
        <end position="273"/>
    </location>
</feature>
<feature type="non-terminal residue" evidence="2">
    <location>
        <position position="1"/>
    </location>
</feature>
<evidence type="ECO:0000313" key="3">
    <source>
        <dbReference type="Proteomes" id="UP001432322"/>
    </source>
</evidence>
<feature type="compositionally biased region" description="Basic residues" evidence="1">
    <location>
        <begin position="63"/>
        <end position="77"/>
    </location>
</feature>
<sequence>QPDCAHKCAYREGQSLQANACRPDFACEALTYSRMRLLLCLLVPSLIYSEITFSVEEPSMHPKGAHRHAHHKHRHARDHPGGAAVRDQPTTVPERFSLNCPHMADSDKLDVHIEVTWTLDDTVWLKIRDGEQVVHFNRSTFRKKTHFGKAVVRVELAAGRYLFNYDELTGDFMMEINEVQPLDDFGTWECLVTRRQGSVTSSESTRKAIIAPPGAVERRAAAAAAAAKGAQGGHQQGTTAGYRIPPESQRAGPRARIDYGSDGEDQPQTRTTQKFSAFTRPDSNSVQISRDTVDRRRQTVVFDRSVTKDHRHHSVDYELSMADENDDFHYESAFSKHARAAAMGANGAPTGASIPALLAALTVAAALYRL</sequence>
<proteinExistence type="predicted"/>
<dbReference type="EMBL" id="BTSY01000001">
    <property type="protein sequence ID" value="GMT12498.1"/>
    <property type="molecule type" value="Genomic_DNA"/>
</dbReference>
<feature type="region of interest" description="Disordered" evidence="1">
    <location>
        <begin position="61"/>
        <end position="88"/>
    </location>
</feature>
<reference evidence="2" key="1">
    <citation type="submission" date="2023-10" db="EMBL/GenBank/DDBJ databases">
        <title>Genome assembly of Pristionchus species.</title>
        <authorList>
            <person name="Yoshida K."/>
            <person name="Sommer R.J."/>
        </authorList>
    </citation>
    <scope>NUCLEOTIDE SEQUENCE</scope>
    <source>
        <strain evidence="2">RS5133</strain>
    </source>
</reference>